<comment type="caution">
    <text evidence="2">The sequence shown here is derived from an EMBL/GenBank/DDBJ whole genome shotgun (WGS) entry which is preliminary data.</text>
</comment>
<dbReference type="PANTHER" id="PTHR43249">
    <property type="entry name" value="UDP-N-ACETYL-2-AMINO-2-DEOXY-D-GLUCURONATE OXIDASE"/>
    <property type="match status" value="1"/>
</dbReference>
<dbReference type="AlphaFoldDB" id="A0A7Y0HF92"/>
<accession>A0A7Y0HF92</accession>
<dbReference type="Gene3D" id="3.40.50.720">
    <property type="entry name" value="NAD(P)-binding Rossmann-like Domain"/>
    <property type="match status" value="1"/>
</dbReference>
<dbReference type="EMBL" id="JABBNT010000004">
    <property type="protein sequence ID" value="NMM45575.1"/>
    <property type="molecule type" value="Genomic_DNA"/>
</dbReference>
<reference evidence="2 3" key="1">
    <citation type="submission" date="2020-04" db="EMBL/GenBank/DDBJ databases">
        <title>Rhodospirillaceae bacterium KN72 isolated from deep sea.</title>
        <authorList>
            <person name="Zhang D.-C."/>
        </authorList>
    </citation>
    <scope>NUCLEOTIDE SEQUENCE [LARGE SCALE GENOMIC DNA]</scope>
    <source>
        <strain evidence="2 3">KN72</strain>
    </source>
</reference>
<gene>
    <name evidence="2" type="ORF">HH303_13855</name>
</gene>
<sequence length="316" mass="34471">MKVAFAGAGYMASEHAKAFSDIDGVQLVGVVGRSADRARQFAEANGIPAMFETITALYEQARPDILVVAVDEVALKSILAEAAPFDWTIMAEKPLGVNVDEADEIAAFMEKGSARLYVAMNRRLMGSTLSCMADVDSRDELRFIKVQDQQSYAEARDSGKPEVVVRNYMYANSIHLVDYLLTFGRGAVVSVTPIFSWEADSPGVVAASVEFSSGDRGLYEAIWNGPGPWAVSVSTPARRWEMRPLEQAAYQDAGQRRLVAVDADSRDTDFKPGLRLMADEAVRAATGDETALVPMAEAIRTMRLVAAIYGHRPYSE</sequence>
<dbReference type="InterPro" id="IPR036291">
    <property type="entry name" value="NAD(P)-bd_dom_sf"/>
</dbReference>
<organism evidence="2 3">
    <name type="scientific">Pacificispira spongiicola</name>
    <dbReference type="NCBI Taxonomy" id="2729598"/>
    <lineage>
        <taxon>Bacteria</taxon>
        <taxon>Pseudomonadati</taxon>
        <taxon>Pseudomonadota</taxon>
        <taxon>Alphaproteobacteria</taxon>
        <taxon>Rhodospirillales</taxon>
        <taxon>Rhodospirillaceae</taxon>
        <taxon>Pacificispira</taxon>
    </lineage>
</organism>
<evidence type="ECO:0000313" key="2">
    <source>
        <dbReference type="EMBL" id="NMM45575.1"/>
    </source>
</evidence>
<dbReference type="RefSeq" id="WP_169625963.1">
    <property type="nucleotide sequence ID" value="NZ_JABBNT010000004.1"/>
</dbReference>
<dbReference type="Proteomes" id="UP000539372">
    <property type="component" value="Unassembled WGS sequence"/>
</dbReference>
<dbReference type="Gene3D" id="3.30.360.10">
    <property type="entry name" value="Dihydrodipicolinate Reductase, domain 2"/>
    <property type="match status" value="1"/>
</dbReference>
<protein>
    <submittedName>
        <fullName evidence="2">Gfo/Idh/MocA family oxidoreductase</fullName>
    </submittedName>
</protein>
<evidence type="ECO:0000313" key="3">
    <source>
        <dbReference type="Proteomes" id="UP000539372"/>
    </source>
</evidence>
<dbReference type="GO" id="GO:0000166">
    <property type="term" value="F:nucleotide binding"/>
    <property type="evidence" value="ECO:0007669"/>
    <property type="project" value="InterPro"/>
</dbReference>
<dbReference type="PANTHER" id="PTHR43249:SF1">
    <property type="entry name" value="D-GLUCOSIDE 3-DEHYDROGENASE"/>
    <property type="match status" value="1"/>
</dbReference>
<proteinExistence type="predicted"/>
<dbReference type="SUPFAM" id="SSF51735">
    <property type="entry name" value="NAD(P)-binding Rossmann-fold domains"/>
    <property type="match status" value="1"/>
</dbReference>
<evidence type="ECO:0000259" key="1">
    <source>
        <dbReference type="Pfam" id="PF01408"/>
    </source>
</evidence>
<feature type="domain" description="Gfo/Idh/MocA-like oxidoreductase N-terminal" evidence="1">
    <location>
        <begin position="1"/>
        <end position="119"/>
    </location>
</feature>
<dbReference type="InterPro" id="IPR000683">
    <property type="entry name" value="Gfo/Idh/MocA-like_OxRdtase_N"/>
</dbReference>
<name>A0A7Y0HF92_9PROT</name>
<dbReference type="InterPro" id="IPR052515">
    <property type="entry name" value="Gfo/Idh/MocA_Oxidoreductase"/>
</dbReference>
<keyword evidence="3" id="KW-1185">Reference proteome</keyword>
<dbReference type="Pfam" id="PF01408">
    <property type="entry name" value="GFO_IDH_MocA"/>
    <property type="match status" value="1"/>
</dbReference>